<feature type="domain" description="Calcineurin-like phosphoesterase" evidence="2">
    <location>
        <begin position="46"/>
        <end position="163"/>
    </location>
</feature>
<dbReference type="EMBL" id="JAAAHW010007962">
    <property type="protein sequence ID" value="KAF9945604.1"/>
    <property type="molecule type" value="Genomic_DNA"/>
</dbReference>
<dbReference type="Pfam" id="PF00149">
    <property type="entry name" value="Metallophos"/>
    <property type="match status" value="1"/>
</dbReference>
<protein>
    <recommendedName>
        <fullName evidence="2">Calcineurin-like phosphoesterase domain-containing protein</fullName>
    </recommendedName>
</protein>
<dbReference type="InterPro" id="IPR029052">
    <property type="entry name" value="Metallo-depent_PP-like"/>
</dbReference>
<dbReference type="Gene3D" id="3.60.21.10">
    <property type="match status" value="1"/>
</dbReference>
<organism evidence="3 4">
    <name type="scientific">Modicella reniformis</name>
    <dbReference type="NCBI Taxonomy" id="1440133"/>
    <lineage>
        <taxon>Eukaryota</taxon>
        <taxon>Fungi</taxon>
        <taxon>Fungi incertae sedis</taxon>
        <taxon>Mucoromycota</taxon>
        <taxon>Mortierellomycotina</taxon>
        <taxon>Mortierellomycetes</taxon>
        <taxon>Mortierellales</taxon>
        <taxon>Mortierellaceae</taxon>
        <taxon>Modicella</taxon>
    </lineage>
</organism>
<keyword evidence="4" id="KW-1185">Reference proteome</keyword>
<feature type="chain" id="PRO_5040330724" description="Calcineurin-like phosphoesterase domain-containing protein" evidence="1">
    <location>
        <begin position="16"/>
        <end position="185"/>
    </location>
</feature>
<evidence type="ECO:0000259" key="2">
    <source>
        <dbReference type="Pfam" id="PF00149"/>
    </source>
</evidence>
<dbReference type="InterPro" id="IPR004843">
    <property type="entry name" value="Calcineurin-like_PHP"/>
</dbReference>
<dbReference type="InterPro" id="IPR006179">
    <property type="entry name" value="5_nucleotidase/apyrase"/>
</dbReference>
<gene>
    <name evidence="3" type="ORF">BGZ65_010568</name>
</gene>
<reference evidence="3" key="1">
    <citation type="journal article" date="2020" name="Fungal Divers.">
        <title>Resolving the Mortierellaceae phylogeny through synthesis of multi-gene phylogenetics and phylogenomics.</title>
        <authorList>
            <person name="Vandepol N."/>
            <person name="Liber J."/>
            <person name="Desiro A."/>
            <person name="Na H."/>
            <person name="Kennedy M."/>
            <person name="Barry K."/>
            <person name="Grigoriev I.V."/>
            <person name="Miller A.N."/>
            <person name="O'Donnell K."/>
            <person name="Stajich J.E."/>
            <person name="Bonito G."/>
        </authorList>
    </citation>
    <scope>NUCLEOTIDE SEQUENCE</scope>
    <source>
        <strain evidence="3">MES-2147</strain>
    </source>
</reference>
<proteinExistence type="predicted"/>
<sequence length="185" mass="21096">MHLLVFLPLLAVVAAYVEHIERRSQPGVPQPTSVNLRPLEWGDFNVISTTDTHGWLAGHLKEETYSADFGDFASFISHMREQAQYRRKDLLVIDNGDLHDGNGLSDASPLRGEISNAIFQKVNYDALTIGNHELYLPETVEDTYKNFAPKLGKRYLTSNTFFKDLRTNKTVPFGKLYNKFRMKFG</sequence>
<comment type="caution">
    <text evidence="3">The sequence shown here is derived from an EMBL/GenBank/DDBJ whole genome shotgun (WGS) entry which is preliminary data.</text>
</comment>
<dbReference type="GO" id="GO:0009166">
    <property type="term" value="P:nucleotide catabolic process"/>
    <property type="evidence" value="ECO:0007669"/>
    <property type="project" value="InterPro"/>
</dbReference>
<dbReference type="PANTHER" id="PTHR11575:SF22">
    <property type="entry name" value="ADL392WP"/>
    <property type="match status" value="1"/>
</dbReference>
<dbReference type="GO" id="GO:0016787">
    <property type="term" value="F:hydrolase activity"/>
    <property type="evidence" value="ECO:0007669"/>
    <property type="project" value="InterPro"/>
</dbReference>
<dbReference type="OrthoDB" id="7722975at2759"/>
<dbReference type="GO" id="GO:0005829">
    <property type="term" value="C:cytosol"/>
    <property type="evidence" value="ECO:0007669"/>
    <property type="project" value="TreeGrafter"/>
</dbReference>
<dbReference type="AlphaFoldDB" id="A0A9P6LW05"/>
<feature type="non-terminal residue" evidence="3">
    <location>
        <position position="1"/>
    </location>
</feature>
<accession>A0A9P6LW05</accession>
<keyword evidence="1" id="KW-0732">Signal</keyword>
<evidence type="ECO:0000313" key="3">
    <source>
        <dbReference type="EMBL" id="KAF9945604.1"/>
    </source>
</evidence>
<name>A0A9P6LW05_9FUNG</name>
<dbReference type="PANTHER" id="PTHR11575">
    <property type="entry name" value="5'-NUCLEOTIDASE-RELATED"/>
    <property type="match status" value="1"/>
</dbReference>
<evidence type="ECO:0000256" key="1">
    <source>
        <dbReference type="SAM" id="SignalP"/>
    </source>
</evidence>
<evidence type="ECO:0000313" key="4">
    <source>
        <dbReference type="Proteomes" id="UP000749646"/>
    </source>
</evidence>
<dbReference type="SUPFAM" id="SSF56300">
    <property type="entry name" value="Metallo-dependent phosphatases"/>
    <property type="match status" value="1"/>
</dbReference>
<feature type="signal peptide" evidence="1">
    <location>
        <begin position="1"/>
        <end position="15"/>
    </location>
</feature>
<dbReference type="Proteomes" id="UP000749646">
    <property type="component" value="Unassembled WGS sequence"/>
</dbReference>